<organism evidence="6">
    <name type="scientific">Naegleria gruberi</name>
    <name type="common">Amoeba</name>
    <dbReference type="NCBI Taxonomy" id="5762"/>
    <lineage>
        <taxon>Eukaryota</taxon>
        <taxon>Discoba</taxon>
        <taxon>Heterolobosea</taxon>
        <taxon>Tetramitia</taxon>
        <taxon>Eutetramitia</taxon>
        <taxon>Vahlkampfiidae</taxon>
        <taxon>Naegleria</taxon>
    </lineage>
</organism>
<dbReference type="GeneID" id="8849511"/>
<sequence>MSGVDKKLNHDSSVQKRMMKEYASGVLPTLSKFEFITTDENIRDDDEDAPLYKFPLKKIVISDQSKIVDGIEVEYMCKMSAPNFKSDDARNFHNYTPSCNIFNSQSIEKDEKLSSVEEIYVFVPGNPGNCLIYHEFLERLCERLDNQEEEKNRLVIAVSLRGHSYYYPSQFWQGLTLFKSNSSSSSLYHSLEAYNLNDQVDYFTLIVQKLHRQFPNAKLILQGHSVGCFLISKVMERLNVCKKKSHHPIVQPLTQTIVDNAVDKLIFFYPTVQNMHSETPNGQSLLQYAIKAPLRVYLANLLYNLASPILPTFVIRLSRRSSPILVPWIPYYVDSMRIIKNVTTLASHEFEEILDSFGNDSSQNTFKDAMRDHKDKLRVIFSTADLWVPRKHVLSFLDHVFDVNSYEGKTILELENSTVVDEQEFCKILDKACLNVGISNQVTFSHTTQHAFVIHQDNLEITSKLPLR</sequence>
<dbReference type="OMA" id="GNCLIYH"/>
<dbReference type="InParanoid" id="D2UX50"/>
<evidence type="ECO:0000256" key="1">
    <source>
        <dbReference type="ARBA" id="ARBA00004502"/>
    </source>
</evidence>
<dbReference type="Pfam" id="PF10230">
    <property type="entry name" value="LIDHydrolase"/>
    <property type="match status" value="1"/>
</dbReference>
<keyword evidence="3" id="KW-0551">Lipid droplet</keyword>
<comment type="similarity">
    <text evidence="2">Belongs to the AB hydrolase superfamily. LDAH family.</text>
</comment>
<evidence type="ECO:0000256" key="4">
    <source>
        <dbReference type="ARBA" id="ARBA00022801"/>
    </source>
</evidence>
<dbReference type="GO" id="GO:0005811">
    <property type="term" value="C:lipid droplet"/>
    <property type="evidence" value="ECO:0007669"/>
    <property type="project" value="UniProtKB-SubCell"/>
</dbReference>
<dbReference type="Proteomes" id="UP000006671">
    <property type="component" value="Unassembled WGS sequence"/>
</dbReference>
<dbReference type="PANTHER" id="PTHR13390">
    <property type="entry name" value="LIPASE"/>
    <property type="match status" value="1"/>
</dbReference>
<evidence type="ECO:0000313" key="6">
    <source>
        <dbReference type="Proteomes" id="UP000006671"/>
    </source>
</evidence>
<accession>D2UX50</accession>
<evidence type="ECO:0000256" key="2">
    <source>
        <dbReference type="ARBA" id="ARBA00008300"/>
    </source>
</evidence>
<dbReference type="SUPFAM" id="SSF53474">
    <property type="entry name" value="alpha/beta-Hydrolases"/>
    <property type="match status" value="1"/>
</dbReference>
<dbReference type="InterPro" id="IPR019363">
    <property type="entry name" value="LDAH"/>
</dbReference>
<dbReference type="OrthoDB" id="448051at2759"/>
<dbReference type="InterPro" id="IPR029058">
    <property type="entry name" value="AB_hydrolase_fold"/>
</dbReference>
<proteinExistence type="inferred from homology"/>
<protein>
    <submittedName>
        <fullName evidence="5">Predicted protein</fullName>
    </submittedName>
</protein>
<evidence type="ECO:0000256" key="3">
    <source>
        <dbReference type="ARBA" id="ARBA00022677"/>
    </source>
</evidence>
<evidence type="ECO:0000313" key="5">
    <source>
        <dbReference type="EMBL" id="EFC50562.1"/>
    </source>
</evidence>
<keyword evidence="6" id="KW-1185">Reference proteome</keyword>
<dbReference type="KEGG" id="ngr:NAEGRDRAFT_61636"/>
<dbReference type="VEuPathDB" id="AmoebaDB:NAEGRDRAFT_61636"/>
<dbReference type="GO" id="GO:0019915">
    <property type="term" value="P:lipid storage"/>
    <property type="evidence" value="ECO:0007669"/>
    <property type="project" value="InterPro"/>
</dbReference>
<reference evidence="5 6" key="1">
    <citation type="journal article" date="2010" name="Cell">
        <title>The genome of Naegleria gruberi illuminates early eukaryotic versatility.</title>
        <authorList>
            <person name="Fritz-Laylin L.K."/>
            <person name="Prochnik S.E."/>
            <person name="Ginger M.L."/>
            <person name="Dacks J.B."/>
            <person name="Carpenter M.L."/>
            <person name="Field M.C."/>
            <person name="Kuo A."/>
            <person name="Paredez A."/>
            <person name="Chapman J."/>
            <person name="Pham J."/>
            <person name="Shu S."/>
            <person name="Neupane R."/>
            <person name="Cipriano M."/>
            <person name="Mancuso J."/>
            <person name="Tu H."/>
            <person name="Salamov A."/>
            <person name="Lindquist E."/>
            <person name="Shapiro H."/>
            <person name="Lucas S."/>
            <person name="Grigoriev I.V."/>
            <person name="Cande W.Z."/>
            <person name="Fulton C."/>
            <person name="Rokhsar D.S."/>
            <person name="Dawson S.C."/>
        </authorList>
    </citation>
    <scope>NUCLEOTIDE SEQUENCE [LARGE SCALE GENOMIC DNA]</scope>
    <source>
        <strain evidence="5 6">NEG-M</strain>
    </source>
</reference>
<dbReference type="AlphaFoldDB" id="D2UX50"/>
<dbReference type="PANTHER" id="PTHR13390:SF0">
    <property type="entry name" value="LIPID DROPLET-ASSOCIATED HYDROLASE"/>
    <property type="match status" value="1"/>
</dbReference>
<dbReference type="Gene3D" id="3.40.50.1820">
    <property type="entry name" value="alpha/beta hydrolase"/>
    <property type="match status" value="1"/>
</dbReference>
<comment type="subcellular location">
    <subcellularLocation>
        <location evidence="1">Lipid droplet</location>
    </subcellularLocation>
</comment>
<name>D2UX50_NAEGR</name>
<dbReference type="EMBL" id="GG738845">
    <property type="protein sequence ID" value="EFC50562.1"/>
    <property type="molecule type" value="Genomic_DNA"/>
</dbReference>
<keyword evidence="4" id="KW-0378">Hydrolase</keyword>
<gene>
    <name evidence="5" type="ORF">NAEGRDRAFT_61636</name>
</gene>
<dbReference type="GO" id="GO:0016298">
    <property type="term" value="F:lipase activity"/>
    <property type="evidence" value="ECO:0007669"/>
    <property type="project" value="InterPro"/>
</dbReference>
<dbReference type="RefSeq" id="XP_002683306.1">
    <property type="nucleotide sequence ID" value="XM_002683260.1"/>
</dbReference>